<reference evidence="3 4" key="1">
    <citation type="submission" date="2019-09" db="EMBL/GenBank/DDBJ databases">
        <title>Genome sequencing of Ng87 strain.</title>
        <authorList>
            <person name="Karasev E.S."/>
            <person name="Andronov E."/>
        </authorList>
    </citation>
    <scope>NUCLEOTIDE SEQUENCE [LARGE SCALE GENOMIC DNA]</scope>
    <source>
        <strain evidence="3 4">Ng87</strain>
    </source>
</reference>
<evidence type="ECO:0000256" key="1">
    <source>
        <dbReference type="SAM" id="MobiDB-lite"/>
    </source>
</evidence>
<dbReference type="EMBL" id="VZUL01000002">
    <property type="protein sequence ID" value="KAB1086491.1"/>
    <property type="molecule type" value="Genomic_DNA"/>
</dbReference>
<accession>A0A6A1TNT1</accession>
<dbReference type="AlphaFoldDB" id="A0A6A1TNT1"/>
<feature type="domain" description="DUF4815" evidence="2">
    <location>
        <begin position="18"/>
        <end position="584"/>
    </location>
</feature>
<dbReference type="Pfam" id="PF16075">
    <property type="entry name" value="DUF4815"/>
    <property type="match status" value="1"/>
</dbReference>
<dbReference type="Proteomes" id="UP000386575">
    <property type="component" value="Unassembled WGS sequence"/>
</dbReference>
<feature type="region of interest" description="Disordered" evidence="1">
    <location>
        <begin position="711"/>
        <end position="736"/>
    </location>
</feature>
<comment type="caution">
    <text evidence="3">The sequence shown here is derived from an EMBL/GenBank/DDBJ whole genome shotgun (WGS) entry which is preliminary data.</text>
</comment>
<organism evidence="3 4">
    <name type="scientific">Neorhizobium galegae</name>
    <name type="common">Rhizobium galegae</name>
    <dbReference type="NCBI Taxonomy" id="399"/>
    <lineage>
        <taxon>Bacteria</taxon>
        <taxon>Pseudomonadati</taxon>
        <taxon>Pseudomonadota</taxon>
        <taxon>Alphaproteobacteria</taxon>
        <taxon>Hyphomicrobiales</taxon>
        <taxon>Rhizobiaceae</taxon>
        <taxon>Rhizobium/Agrobacterium group</taxon>
        <taxon>Neorhizobium</taxon>
    </lineage>
</organism>
<dbReference type="InterPro" id="IPR032096">
    <property type="entry name" value="DUF4815"/>
</dbReference>
<dbReference type="RefSeq" id="WP_151041906.1">
    <property type="nucleotide sequence ID" value="NZ_VZUL01000002.1"/>
</dbReference>
<gene>
    <name evidence="3" type="ORF">F4V91_08645</name>
</gene>
<name>A0A6A1TNT1_NEOGA</name>
<sequence>MSTYVFDPDVNPELARVRDRFADRPNNDRVYFGEGDLSQGADLNEAFSIESAKRKGIANLIASDGDRIEGADVIVDVDAETVTVTAGELYIDGARRLVAESVLTSVPMTGDVKIGVRSATTIVTAEDDAIYLGLVEAAEESYGEPGGVRTVVTYAWAFDTDAGEGDFYQYVTLRDGVIISQDAPPTLSGVQQQIAIYDYDAHENYVVRGCIVSALGLDSGKQVFSIGEGTANIMGFKRNRPTSSRYSETEAPDTGTVDAEPHTFEDGGTGTAVITVRRAPISSIVSAIVTKQRTVTLTKGVTNSLDALPDDSVTAIISVVQGATTYIATTDYVRDGDSVSWAPAGAEPATSSTYDVTYRYLDAVTPAAITDATVSLTGGVTGTTVLLGYTNKLPRADRLCLDRDGNVVYLKGLSAPSQPQPPQVPKTLLSLATINNDWFGTPTVTNDGIRAYSFEKIDRLYNNVLDLFNQVSLQKQTVDINARAPAGRTGIFSDPLLNDDFRDAGEAQNGAVFNGSFQIPIIPTFQEIDAGATLTLPYTDVLTIGQELVSGCVKINPYMSFAPLPAVLQIVPAQDFWTEQETVWLSAQTQIFGSGNSERVTNTQVLSNTRTAPLRFLRQISVAFTIRQFGSGETLDELTFDGIDVNPGSLVADINGVVSGTFSIPENVTSGAKAVVAVGGSGTRCSARFTGEGRMERIELQQVTTVQRFQSVPPERNNWAGTDSTTDGNGGSTDPQAQSFVLTEGRHVSSVEIKFCAIGDRDEPVIIEFVTVDNGFPTTEIIAQTEIDMQSVLTGTWTKFPFPVPFFLPAGQMFAFVVKTNDPDHSISVADRGAFDALNQQWIAAQPYTVGTRFSSSNAVSWTVHQDSDITFRLNCAAFAPTTRTVSLGTYAVTDVSDVLVRADVFLPTEATSVVFELVFGSESPVRVLPDQVWERTSFFTGNLTVRAILTGAATVSPVVGRDILMVLGTMQDEGVYVSRGFTFGADVRLDVIASTKLPVGSSLTVETDALNDVWGAVSQTLAAPIDLGFIERTYSDTSVAAPLGGRIKLTLTGTPAARPSVADLRAFTV</sequence>
<feature type="region of interest" description="Disordered" evidence="1">
    <location>
        <begin position="239"/>
        <end position="268"/>
    </location>
</feature>
<evidence type="ECO:0000313" key="4">
    <source>
        <dbReference type="Proteomes" id="UP000386575"/>
    </source>
</evidence>
<protein>
    <submittedName>
        <fullName evidence="3">DUF4815 domain-containing protein</fullName>
    </submittedName>
</protein>
<evidence type="ECO:0000313" key="3">
    <source>
        <dbReference type="EMBL" id="KAB1086491.1"/>
    </source>
</evidence>
<proteinExistence type="predicted"/>
<evidence type="ECO:0000259" key="2">
    <source>
        <dbReference type="Pfam" id="PF16075"/>
    </source>
</evidence>